<dbReference type="Gene3D" id="1.25.40.390">
    <property type="match status" value="1"/>
</dbReference>
<dbReference type="GO" id="GO:0009279">
    <property type="term" value="C:cell outer membrane"/>
    <property type="evidence" value="ECO:0007669"/>
    <property type="project" value="UniProtKB-SubCell"/>
</dbReference>
<keyword evidence="9" id="KW-1185">Reference proteome</keyword>
<evidence type="ECO:0000313" key="8">
    <source>
        <dbReference type="EMBL" id="AOM75753.1"/>
    </source>
</evidence>
<reference evidence="8 9" key="1">
    <citation type="submission" date="2016-08" db="EMBL/GenBank/DDBJ databases">
        <authorList>
            <person name="Seilhamer J.J."/>
        </authorList>
    </citation>
    <scope>NUCLEOTIDE SEQUENCE [LARGE SCALE GENOMIC DNA]</scope>
    <source>
        <strain evidence="8 9">DX4</strain>
    </source>
</reference>
<comment type="subcellular location">
    <subcellularLocation>
        <location evidence="1">Cell outer membrane</location>
    </subcellularLocation>
</comment>
<dbReference type="Pfam" id="PF07980">
    <property type="entry name" value="SusD_RagB"/>
    <property type="match status" value="1"/>
</dbReference>
<dbReference type="Proteomes" id="UP000094313">
    <property type="component" value="Chromosome"/>
</dbReference>
<dbReference type="KEGG" id="psty:BFS30_00335"/>
<dbReference type="CDD" id="cd08977">
    <property type="entry name" value="SusD"/>
    <property type="match status" value="1"/>
</dbReference>
<evidence type="ECO:0000259" key="6">
    <source>
        <dbReference type="Pfam" id="PF07980"/>
    </source>
</evidence>
<sequence>MLIFKLKLTPMRHQIFLALMLILSFSSCKKFLNEQPISNLIEQNYYRNTEEVEAGVIACYDGLQKVYDIEFKLTEIRADNTSGVSLEGDWGAIKFFRDAPSNFFVLDYWQRTYNTIARCNLVLKYLDNVTDPVKKKSFEGEAKFIRSLMYFNLVRLYGDVPLLTAAIKFDDFEKFKRISKTEVYNQLKTDLQTAVASCPVSWPNNQLARATKGASQALLAKVYLTLKDYPNAKLQLDPLVGSNFKGNTYQLNPSYAAIFASTSEMSKEILFAVRYKASANGEGNSFSYEYSNNGDARNVKASAPYQALFETADVRKASTFNATNGLCTKFLDPTAPQRDAGNDFPVLRFADVLLMYAEVNNELLPAPTNEVIDPLNEVRNRASASVYMAGMLNNKETARAAIFKERKLEFGFENQRWYDLVRMEESNTISILNAYLSATGNPAITVPAFRLIFPIPQTEIDLSKGNLTQNTGYN</sequence>
<dbReference type="PROSITE" id="PS51257">
    <property type="entry name" value="PROKAR_LIPOPROTEIN"/>
    <property type="match status" value="1"/>
</dbReference>
<feature type="domain" description="SusD-like N-terminal" evidence="7">
    <location>
        <begin position="61"/>
        <end position="224"/>
    </location>
</feature>
<dbReference type="AlphaFoldDB" id="A0A1D7QAQ4"/>
<keyword evidence="3" id="KW-0732">Signal</keyword>
<dbReference type="InterPro" id="IPR012944">
    <property type="entry name" value="SusD_RagB_dom"/>
</dbReference>
<feature type="domain" description="RagB/SusD" evidence="6">
    <location>
        <begin position="310"/>
        <end position="473"/>
    </location>
</feature>
<accession>A0A1D7QAQ4</accession>
<dbReference type="SUPFAM" id="SSF48452">
    <property type="entry name" value="TPR-like"/>
    <property type="match status" value="1"/>
</dbReference>
<keyword evidence="5" id="KW-0998">Cell outer membrane</keyword>
<name>A0A1D7QAQ4_9SPHI</name>
<evidence type="ECO:0000259" key="7">
    <source>
        <dbReference type="Pfam" id="PF14322"/>
    </source>
</evidence>
<evidence type="ECO:0000313" key="9">
    <source>
        <dbReference type="Proteomes" id="UP000094313"/>
    </source>
</evidence>
<evidence type="ECO:0000256" key="2">
    <source>
        <dbReference type="ARBA" id="ARBA00006275"/>
    </source>
</evidence>
<proteinExistence type="inferred from homology"/>
<organism evidence="8 9">
    <name type="scientific">Pedobacter steynii</name>
    <dbReference type="NCBI Taxonomy" id="430522"/>
    <lineage>
        <taxon>Bacteria</taxon>
        <taxon>Pseudomonadati</taxon>
        <taxon>Bacteroidota</taxon>
        <taxon>Sphingobacteriia</taxon>
        <taxon>Sphingobacteriales</taxon>
        <taxon>Sphingobacteriaceae</taxon>
        <taxon>Pedobacter</taxon>
    </lineage>
</organism>
<protein>
    <recommendedName>
        <fullName evidence="10">Starch-binding associating with outer membrane</fullName>
    </recommendedName>
</protein>
<evidence type="ECO:0008006" key="10">
    <source>
        <dbReference type="Google" id="ProtNLM"/>
    </source>
</evidence>
<dbReference type="InterPro" id="IPR011990">
    <property type="entry name" value="TPR-like_helical_dom_sf"/>
</dbReference>
<dbReference type="InterPro" id="IPR033985">
    <property type="entry name" value="SusD-like_N"/>
</dbReference>
<evidence type="ECO:0000256" key="3">
    <source>
        <dbReference type="ARBA" id="ARBA00022729"/>
    </source>
</evidence>
<dbReference type="OrthoDB" id="5694214at2"/>
<dbReference type="Pfam" id="PF14322">
    <property type="entry name" value="SusD-like_3"/>
    <property type="match status" value="1"/>
</dbReference>
<evidence type="ECO:0000256" key="5">
    <source>
        <dbReference type="ARBA" id="ARBA00023237"/>
    </source>
</evidence>
<keyword evidence="4" id="KW-0472">Membrane</keyword>
<evidence type="ECO:0000256" key="1">
    <source>
        <dbReference type="ARBA" id="ARBA00004442"/>
    </source>
</evidence>
<evidence type="ECO:0000256" key="4">
    <source>
        <dbReference type="ARBA" id="ARBA00023136"/>
    </source>
</evidence>
<dbReference type="EMBL" id="CP017141">
    <property type="protein sequence ID" value="AOM75753.1"/>
    <property type="molecule type" value="Genomic_DNA"/>
</dbReference>
<gene>
    <name evidence="8" type="ORF">BFS30_00335</name>
</gene>
<comment type="similarity">
    <text evidence="2">Belongs to the SusD family.</text>
</comment>